<keyword evidence="1" id="KW-0472">Membrane</keyword>
<proteinExistence type="predicted"/>
<dbReference type="Proteomes" id="UP001162131">
    <property type="component" value="Unassembled WGS sequence"/>
</dbReference>
<keyword evidence="1" id="KW-0812">Transmembrane</keyword>
<gene>
    <name evidence="2" type="ORF">BSTOLATCC_MIC43253</name>
</gene>
<evidence type="ECO:0000313" key="2">
    <source>
        <dbReference type="EMBL" id="CAG9327213.1"/>
    </source>
</evidence>
<protein>
    <submittedName>
        <fullName evidence="2">Uncharacterized protein</fullName>
    </submittedName>
</protein>
<dbReference type="EMBL" id="CAJZBQ010000043">
    <property type="protein sequence ID" value="CAG9327213.1"/>
    <property type="molecule type" value="Genomic_DNA"/>
</dbReference>
<evidence type="ECO:0000313" key="3">
    <source>
        <dbReference type="Proteomes" id="UP001162131"/>
    </source>
</evidence>
<reference evidence="2" key="1">
    <citation type="submission" date="2021-09" db="EMBL/GenBank/DDBJ databases">
        <authorList>
            <consortium name="AG Swart"/>
            <person name="Singh M."/>
            <person name="Singh A."/>
            <person name="Seah K."/>
            <person name="Emmerich C."/>
        </authorList>
    </citation>
    <scope>NUCLEOTIDE SEQUENCE</scope>
    <source>
        <strain evidence="2">ATCC30299</strain>
    </source>
</reference>
<keyword evidence="3" id="KW-1185">Reference proteome</keyword>
<accession>A0AAU9JS57</accession>
<dbReference type="AlphaFoldDB" id="A0AAU9JS57"/>
<evidence type="ECO:0000256" key="1">
    <source>
        <dbReference type="SAM" id="Phobius"/>
    </source>
</evidence>
<comment type="caution">
    <text evidence="2">The sequence shown here is derived from an EMBL/GenBank/DDBJ whole genome shotgun (WGS) entry which is preliminary data.</text>
</comment>
<feature type="transmembrane region" description="Helical" evidence="1">
    <location>
        <begin position="63"/>
        <end position="80"/>
    </location>
</feature>
<sequence length="116" mass="12885">MASRKVPEANMLVLISKSSRVKSSRAIVLWHSSWRSSFGISGAKRGALSSSSYFGSSFGGSNLIGTGFVSSFILISWRFFSRIFSTWAAVKTLVWVPFRLNSKNFWSAEFWSGNIS</sequence>
<name>A0AAU9JS57_9CILI</name>
<organism evidence="2 3">
    <name type="scientific">Blepharisma stoltei</name>
    <dbReference type="NCBI Taxonomy" id="1481888"/>
    <lineage>
        <taxon>Eukaryota</taxon>
        <taxon>Sar</taxon>
        <taxon>Alveolata</taxon>
        <taxon>Ciliophora</taxon>
        <taxon>Postciliodesmatophora</taxon>
        <taxon>Heterotrichea</taxon>
        <taxon>Heterotrichida</taxon>
        <taxon>Blepharismidae</taxon>
        <taxon>Blepharisma</taxon>
    </lineage>
</organism>
<keyword evidence="1" id="KW-1133">Transmembrane helix</keyword>